<dbReference type="PaxDb" id="523849-OCC_13121"/>
<evidence type="ECO:0000313" key="1">
    <source>
        <dbReference type="EMBL" id="EHR77417.1"/>
    </source>
</evidence>
<name>H3ZRL1_THELN</name>
<dbReference type="HOGENOM" id="CLU_2327392_0_0_2"/>
<dbReference type="OrthoDB" id="95934at2157"/>
<accession>H3ZRL1</accession>
<dbReference type="Proteomes" id="UP000015502">
    <property type="component" value="Chromosome"/>
</dbReference>
<sequence>MTRVHLWYTLPTKDYLKGAVVSSLSDTVETYTESVEEDDEEDFNELLKGIISRAFEYGVKYGLAVNGRELIAPACGNLIDFFEDVALSIVYAGEERIQ</sequence>
<reference evidence="1 2" key="1">
    <citation type="journal article" date="2012" name="J. Bacteriol.">
        <title>Genome sequence of the model hyperthermophilic archaeon Thermococcus litoralis NS-C.</title>
        <authorList>
            <person name="Gardner A.F."/>
            <person name="Kumar S."/>
            <person name="Perler F.B."/>
        </authorList>
    </citation>
    <scope>NUCLEOTIDE SEQUENCE [LARGE SCALE GENOMIC DNA]</scope>
    <source>
        <strain evidence="2">ATCC 51850 / DSM 5473 / JCM 8560 / NS-C</strain>
    </source>
</reference>
<proteinExistence type="predicted"/>
<organism evidence="1 2">
    <name type="scientific">Thermococcus litoralis (strain ATCC 51850 / DSM 5473 / JCM 8560 / NS-C)</name>
    <dbReference type="NCBI Taxonomy" id="523849"/>
    <lineage>
        <taxon>Archaea</taxon>
        <taxon>Methanobacteriati</taxon>
        <taxon>Methanobacteriota</taxon>
        <taxon>Thermococci</taxon>
        <taxon>Thermococcales</taxon>
        <taxon>Thermococcaceae</taxon>
        <taxon>Thermococcus</taxon>
    </lineage>
</organism>
<dbReference type="STRING" id="523849.OCC_13121"/>
<protein>
    <submittedName>
        <fullName evidence="1">Uncharacterized protein</fullName>
    </submittedName>
</protein>
<dbReference type="GeneID" id="16549808"/>
<dbReference type="KEGG" id="tlt:OCC_13121"/>
<gene>
    <name evidence="1" type="ORF">OCC_13121</name>
</gene>
<dbReference type="EMBL" id="CP006670">
    <property type="protein sequence ID" value="EHR77417.1"/>
    <property type="molecule type" value="Genomic_DNA"/>
</dbReference>
<dbReference type="RefSeq" id="WP_004070250.1">
    <property type="nucleotide sequence ID" value="NC_022084.1"/>
</dbReference>
<evidence type="ECO:0000313" key="2">
    <source>
        <dbReference type="Proteomes" id="UP000015502"/>
    </source>
</evidence>
<dbReference type="AlphaFoldDB" id="H3ZRL1"/>
<keyword evidence="2" id="KW-1185">Reference proteome</keyword>